<evidence type="ECO:0000313" key="8">
    <source>
        <dbReference type="EMBL" id="ATZ16046.1"/>
    </source>
</evidence>
<dbReference type="PANTHER" id="PTHR42714:SF2">
    <property type="entry name" value="TRNA MODIFICATION GTPASE GTPBP3, MITOCHONDRIAL"/>
    <property type="match status" value="1"/>
</dbReference>
<dbReference type="AlphaFoldDB" id="A0A2K8NR83"/>
<dbReference type="InterPro" id="IPR027368">
    <property type="entry name" value="MnmE_dom2"/>
</dbReference>
<feature type="binding site" evidence="6">
    <location>
        <begin position="272"/>
        <end position="275"/>
    </location>
    <ligand>
        <name>GTP</name>
        <dbReference type="ChEBI" id="CHEBI:37565"/>
    </ligand>
</feature>
<dbReference type="PROSITE" id="PS51709">
    <property type="entry name" value="G_TRME"/>
    <property type="match status" value="1"/>
</dbReference>
<feature type="binding site" evidence="6">
    <location>
        <position position="453"/>
    </location>
    <ligand>
        <name>(6S)-5-formyl-5,6,7,8-tetrahydrofolate</name>
        <dbReference type="ChEBI" id="CHEBI:57457"/>
    </ligand>
</feature>
<dbReference type="InterPro" id="IPR004520">
    <property type="entry name" value="GTPase_MnmE"/>
</dbReference>
<keyword evidence="6" id="KW-0378">Hydrolase</keyword>
<evidence type="ECO:0000256" key="4">
    <source>
        <dbReference type="ARBA" id="ARBA00022958"/>
    </source>
</evidence>
<keyword evidence="9" id="KW-1185">Reference proteome</keyword>
<reference evidence="8 9" key="1">
    <citation type="submission" date="2017-11" db="EMBL/GenBank/DDBJ databases">
        <title>Genome sequence of Entomoplasma freundtii BARC 318 (ATCC 51999).</title>
        <authorList>
            <person name="Lo W.-S."/>
            <person name="Gasparich G.E."/>
            <person name="Kuo C.-H."/>
        </authorList>
    </citation>
    <scope>NUCLEOTIDE SEQUENCE [LARGE SCALE GENOMIC DNA]</scope>
    <source>
        <strain evidence="8 9">BARC 318</strain>
    </source>
</reference>
<keyword evidence="4 6" id="KW-0630">Potassium</keyword>
<dbReference type="GO" id="GO:0005525">
    <property type="term" value="F:GTP binding"/>
    <property type="evidence" value="ECO:0007669"/>
    <property type="project" value="UniProtKB-UniRule"/>
</dbReference>
<dbReference type="NCBIfam" id="TIGR00231">
    <property type="entry name" value="small_GTP"/>
    <property type="match status" value="1"/>
</dbReference>
<keyword evidence="5 6" id="KW-0342">GTP-binding</keyword>
<feature type="binding site" evidence="6">
    <location>
        <position position="82"/>
    </location>
    <ligand>
        <name>(6S)-5-formyl-5,6,7,8-tetrahydrofolate</name>
        <dbReference type="ChEBI" id="CHEBI:57457"/>
    </ligand>
</feature>
<dbReference type="GO" id="GO:0003924">
    <property type="term" value="F:GTPase activity"/>
    <property type="evidence" value="ECO:0007669"/>
    <property type="project" value="UniProtKB-UniRule"/>
</dbReference>
<evidence type="ECO:0000256" key="5">
    <source>
        <dbReference type="ARBA" id="ARBA00023134"/>
    </source>
</evidence>
<keyword evidence="2 6" id="KW-0819">tRNA processing</keyword>
<accession>A0A2K8NR83</accession>
<dbReference type="PRINTS" id="PR00326">
    <property type="entry name" value="GTP1OBG"/>
</dbReference>
<feature type="binding site" evidence="6">
    <location>
        <begin position="247"/>
        <end position="253"/>
    </location>
    <ligand>
        <name>GTP</name>
        <dbReference type="ChEBI" id="CHEBI:37565"/>
    </ligand>
</feature>
<dbReference type="InterPro" id="IPR027266">
    <property type="entry name" value="TrmE/GcvT-like"/>
</dbReference>
<evidence type="ECO:0000256" key="6">
    <source>
        <dbReference type="HAMAP-Rule" id="MF_00379"/>
    </source>
</evidence>
<comment type="subcellular location">
    <subcellularLocation>
        <location evidence="6">Cytoplasm</location>
    </subcellularLocation>
</comment>
<dbReference type="RefSeq" id="WP_100609012.1">
    <property type="nucleotide sequence ID" value="NZ_CP024962.1"/>
</dbReference>
<dbReference type="KEGG" id="efr:EFREU_v1c00190"/>
<dbReference type="Proteomes" id="UP000232222">
    <property type="component" value="Chromosome"/>
</dbReference>
<dbReference type="InterPro" id="IPR025867">
    <property type="entry name" value="MnmE_helical"/>
</dbReference>
<dbReference type="InterPro" id="IPR031168">
    <property type="entry name" value="G_TrmE"/>
</dbReference>
<comment type="similarity">
    <text evidence="1 6 7">Belongs to the TRAFAC class TrmE-Era-EngA-EngB-Septin-like GTPase superfamily. TrmE GTPase family.</text>
</comment>
<sequence length="453" mass="50158">MQSTIQDTILAPATKITTQAIALLRISGDDAFKIINQVVKKRVPKEQGVFYRGLYDGDLLVDDVVITTFVHPNSFTGENVVEIACHGGVLNTERILQLILKTGARLALPGEFSQRAYLNGKITLVQAEGINDLIHAPSDLALKIGVTNMHGHHQKSLITLRTSLLDLISKIQVALDYPEYEDVEGVDAKSLEENLNVLVQEVKKLLDRSQRANKAISGVTTIIAGAPNVGKSSLLNALINEEKAIVTSIPGTTRDLVEGVINLPQGTLKLVDTAGIRETSNDLEKMGITKTINELKKAELILFVTTPNQIDQFTNPEWTKLFGNKHVLFIVNQIDRLSKKEQAKLKDKYPEAIFISALNDDLQPLLEALNSVFRTADLDSTEHLILTSAHQVALLKQILDKLKTAKKNLANLYPIDLINVDLYEAWDLLKHLLGETQDEAIIDNIFRKYCLGK</sequence>
<name>A0A2K8NR83_9MOLU</name>
<dbReference type="GO" id="GO:0030488">
    <property type="term" value="P:tRNA methylation"/>
    <property type="evidence" value="ECO:0007669"/>
    <property type="project" value="TreeGrafter"/>
</dbReference>
<dbReference type="EMBL" id="CP024962">
    <property type="protein sequence ID" value="ATZ16046.1"/>
    <property type="molecule type" value="Genomic_DNA"/>
</dbReference>
<keyword evidence="6" id="KW-0963">Cytoplasm</keyword>
<feature type="binding site" evidence="6">
    <location>
        <position position="253"/>
    </location>
    <ligand>
        <name>Mg(2+)</name>
        <dbReference type="ChEBI" id="CHEBI:18420"/>
    </ligand>
</feature>
<dbReference type="HAMAP" id="MF_00379">
    <property type="entry name" value="GTPase_MnmE"/>
    <property type="match status" value="1"/>
</dbReference>
<evidence type="ECO:0000256" key="1">
    <source>
        <dbReference type="ARBA" id="ARBA00011043"/>
    </source>
</evidence>
<dbReference type="NCBIfam" id="TIGR00450">
    <property type="entry name" value="mnmE_trmE_thdF"/>
    <property type="match status" value="1"/>
</dbReference>
<dbReference type="GO" id="GO:0046872">
    <property type="term" value="F:metal ion binding"/>
    <property type="evidence" value="ECO:0007669"/>
    <property type="project" value="UniProtKB-KW"/>
</dbReference>
<gene>
    <name evidence="6 8" type="primary">trmE</name>
    <name evidence="6" type="synonym">mnmE</name>
    <name evidence="8" type="ORF">EFREU_v1c00190</name>
</gene>
<dbReference type="OrthoDB" id="9805918at2"/>
<dbReference type="InterPro" id="IPR005225">
    <property type="entry name" value="Small_GTP-bd"/>
</dbReference>
<comment type="caution">
    <text evidence="6">Lacks conserved residue(s) required for the propagation of feature annotation.</text>
</comment>
<evidence type="ECO:0000256" key="2">
    <source>
        <dbReference type="ARBA" id="ARBA00022694"/>
    </source>
</evidence>
<feature type="binding site" evidence="6">
    <location>
        <position position="228"/>
    </location>
    <ligand>
        <name>K(+)</name>
        <dbReference type="ChEBI" id="CHEBI:29103"/>
    </ligand>
</feature>
<keyword evidence="3 6" id="KW-0547">Nucleotide-binding</keyword>
<dbReference type="CDD" id="cd04164">
    <property type="entry name" value="trmE"/>
    <property type="match status" value="1"/>
</dbReference>
<comment type="subunit">
    <text evidence="6">Homodimer. Heterotetramer of two MnmE and two MnmG subunits.</text>
</comment>
<feature type="binding site" evidence="6">
    <location>
        <position position="232"/>
    </location>
    <ligand>
        <name>Mg(2+)</name>
        <dbReference type="ChEBI" id="CHEBI:18420"/>
    </ligand>
</feature>
<dbReference type="Gene3D" id="3.40.50.300">
    <property type="entry name" value="P-loop containing nucleotide triphosphate hydrolases"/>
    <property type="match status" value="1"/>
</dbReference>
<dbReference type="Pfam" id="PF10396">
    <property type="entry name" value="TrmE_N"/>
    <property type="match status" value="1"/>
</dbReference>
<dbReference type="InterPro" id="IPR006073">
    <property type="entry name" value="GTP-bd"/>
</dbReference>
<dbReference type="GO" id="GO:0002098">
    <property type="term" value="P:tRNA wobble uridine modification"/>
    <property type="evidence" value="ECO:0007669"/>
    <property type="project" value="TreeGrafter"/>
</dbReference>
<feature type="binding site" evidence="6">
    <location>
        <begin position="228"/>
        <end position="233"/>
    </location>
    <ligand>
        <name>GTP</name>
        <dbReference type="ChEBI" id="CHEBI:37565"/>
    </ligand>
</feature>
<comment type="function">
    <text evidence="6">Exhibits a very high intrinsic GTPase hydrolysis rate. Involved in the addition of a carboxymethylaminomethyl (cmnm) group at the wobble position (U34) of certain tRNAs, forming tRNA-cmnm(5)s(2)U34.</text>
</comment>
<dbReference type="InterPro" id="IPR018948">
    <property type="entry name" value="GTP-bd_TrmE_N"/>
</dbReference>
<dbReference type="CDD" id="cd14858">
    <property type="entry name" value="TrmE_N"/>
    <property type="match status" value="1"/>
</dbReference>
<feature type="binding site" evidence="6">
    <location>
        <position position="249"/>
    </location>
    <ligand>
        <name>K(+)</name>
        <dbReference type="ChEBI" id="CHEBI:29103"/>
    </ligand>
</feature>
<dbReference type="Gene3D" id="1.20.120.430">
    <property type="entry name" value="tRNA modification GTPase MnmE domain 2"/>
    <property type="match status" value="1"/>
</dbReference>
<keyword evidence="6" id="KW-0460">Magnesium</keyword>
<feature type="binding site" evidence="6">
    <location>
        <position position="25"/>
    </location>
    <ligand>
        <name>(6S)-5-formyl-5,6,7,8-tetrahydrofolate</name>
        <dbReference type="ChEBI" id="CHEBI:57457"/>
    </ligand>
</feature>
<evidence type="ECO:0000256" key="7">
    <source>
        <dbReference type="RuleBase" id="RU003313"/>
    </source>
</evidence>
<feature type="binding site" evidence="6">
    <location>
        <position position="121"/>
    </location>
    <ligand>
        <name>(6S)-5-formyl-5,6,7,8-tetrahydrofolate</name>
        <dbReference type="ChEBI" id="CHEBI:57457"/>
    </ligand>
</feature>
<feature type="binding site" evidence="6">
    <location>
        <position position="252"/>
    </location>
    <ligand>
        <name>K(+)</name>
        <dbReference type="ChEBI" id="CHEBI:29103"/>
    </ligand>
</feature>
<evidence type="ECO:0000256" key="3">
    <source>
        <dbReference type="ARBA" id="ARBA00022741"/>
    </source>
</evidence>
<comment type="cofactor">
    <cofactor evidence="6">
        <name>K(+)</name>
        <dbReference type="ChEBI" id="CHEBI:29103"/>
    </cofactor>
    <text evidence="6">Binds 1 potassium ion per subunit.</text>
</comment>
<dbReference type="SUPFAM" id="SSF52540">
    <property type="entry name" value="P-loop containing nucleoside triphosphate hydrolases"/>
    <property type="match status" value="1"/>
</dbReference>
<evidence type="ECO:0000313" key="9">
    <source>
        <dbReference type="Proteomes" id="UP000232222"/>
    </source>
</evidence>
<proteinExistence type="inferred from homology"/>
<dbReference type="InterPro" id="IPR027417">
    <property type="entry name" value="P-loop_NTPase"/>
</dbReference>
<dbReference type="GO" id="GO:0005829">
    <property type="term" value="C:cytosol"/>
    <property type="evidence" value="ECO:0007669"/>
    <property type="project" value="TreeGrafter"/>
</dbReference>
<dbReference type="Pfam" id="PF01926">
    <property type="entry name" value="MMR_HSR1"/>
    <property type="match status" value="1"/>
</dbReference>
<dbReference type="PANTHER" id="PTHR42714">
    <property type="entry name" value="TRNA MODIFICATION GTPASE GTPBP3"/>
    <property type="match status" value="1"/>
</dbReference>
<feature type="binding site" evidence="6">
    <location>
        <position position="247"/>
    </location>
    <ligand>
        <name>K(+)</name>
        <dbReference type="ChEBI" id="CHEBI:29103"/>
    </ligand>
</feature>
<dbReference type="Gene3D" id="3.30.1360.120">
    <property type="entry name" value="Probable tRNA modification gtpase trme, domain 1"/>
    <property type="match status" value="1"/>
</dbReference>
<organism evidence="8 9">
    <name type="scientific">Entomoplasma freundtii</name>
    <dbReference type="NCBI Taxonomy" id="74700"/>
    <lineage>
        <taxon>Bacteria</taxon>
        <taxon>Bacillati</taxon>
        <taxon>Mycoplasmatota</taxon>
        <taxon>Mollicutes</taxon>
        <taxon>Entomoplasmatales</taxon>
        <taxon>Entomoplasmataceae</taxon>
        <taxon>Entomoplasma</taxon>
    </lineage>
</organism>
<dbReference type="Pfam" id="PF12631">
    <property type="entry name" value="MnmE_helical"/>
    <property type="match status" value="1"/>
</dbReference>
<dbReference type="EC" id="3.6.-.-" evidence="6"/>
<keyword evidence="6" id="KW-0479">Metal-binding</keyword>
<protein>
    <recommendedName>
        <fullName evidence="6">tRNA modification GTPase MnmE</fullName>
        <ecNumber evidence="6">3.6.-.-</ecNumber>
    </recommendedName>
</protein>